<accession>A0AAW0FKU5</accession>
<dbReference type="EMBL" id="JASBNA010000079">
    <property type="protein sequence ID" value="KAK7677956.1"/>
    <property type="molecule type" value="Genomic_DNA"/>
</dbReference>
<evidence type="ECO:0000313" key="3">
    <source>
        <dbReference type="Proteomes" id="UP001385951"/>
    </source>
</evidence>
<gene>
    <name evidence="2" type="ORF">QCA50_019037</name>
</gene>
<dbReference type="AlphaFoldDB" id="A0AAW0FKU5"/>
<dbReference type="Pfam" id="PF05739">
    <property type="entry name" value="SNARE"/>
    <property type="match status" value="1"/>
</dbReference>
<organism evidence="2 3">
    <name type="scientific">Cerrena zonata</name>
    <dbReference type="NCBI Taxonomy" id="2478898"/>
    <lineage>
        <taxon>Eukaryota</taxon>
        <taxon>Fungi</taxon>
        <taxon>Dikarya</taxon>
        <taxon>Basidiomycota</taxon>
        <taxon>Agaricomycotina</taxon>
        <taxon>Agaricomycetes</taxon>
        <taxon>Polyporales</taxon>
        <taxon>Cerrenaceae</taxon>
        <taxon>Cerrena</taxon>
    </lineage>
</organism>
<reference evidence="2 3" key="1">
    <citation type="submission" date="2022-09" db="EMBL/GenBank/DDBJ databases">
        <authorList>
            <person name="Palmer J.M."/>
        </authorList>
    </citation>
    <scope>NUCLEOTIDE SEQUENCE [LARGE SCALE GENOMIC DNA]</scope>
    <source>
        <strain evidence="2 3">DSM 7382</strain>
    </source>
</reference>
<keyword evidence="3" id="KW-1185">Reference proteome</keyword>
<protein>
    <recommendedName>
        <fullName evidence="1">t-SNARE coiled-coil homology domain-containing protein</fullName>
    </recommendedName>
</protein>
<comment type="caution">
    <text evidence="2">The sequence shown here is derived from an EMBL/GenBank/DDBJ whole genome shotgun (WGS) entry which is preliminary data.</text>
</comment>
<evidence type="ECO:0000313" key="2">
    <source>
        <dbReference type="EMBL" id="KAK7677956.1"/>
    </source>
</evidence>
<name>A0AAW0FKU5_9APHY</name>
<proteinExistence type="predicted"/>
<dbReference type="SUPFAM" id="SSF58038">
    <property type="entry name" value="SNARE fusion complex"/>
    <property type="match status" value="1"/>
</dbReference>
<dbReference type="Proteomes" id="UP001385951">
    <property type="component" value="Unassembled WGS sequence"/>
</dbReference>
<sequence length="139" mass="15617">MAELTQLFHDMEELVIEQDQPIQQIDEQVGAAQHDLEQGVGHTDKAVKSAKSARKKKFAIIAGYFGSKKLIKVNSSISLRSIVYYQWSNSLSVLPWPLKPWCAGVLLPPLEPTGLPYAWTCLNYQDNPVTIPHNQTIPF</sequence>
<evidence type="ECO:0000259" key="1">
    <source>
        <dbReference type="PROSITE" id="PS50192"/>
    </source>
</evidence>
<feature type="domain" description="T-SNARE coiled-coil homology" evidence="1">
    <location>
        <begin position="1"/>
        <end position="46"/>
    </location>
</feature>
<dbReference type="PROSITE" id="PS50192">
    <property type="entry name" value="T_SNARE"/>
    <property type="match status" value="1"/>
</dbReference>
<dbReference type="InterPro" id="IPR000727">
    <property type="entry name" value="T_SNARE_dom"/>
</dbReference>
<dbReference type="Gene3D" id="1.20.5.110">
    <property type="match status" value="1"/>
</dbReference>
<dbReference type="CDD" id="cd15849">
    <property type="entry name" value="SNARE_Sso1"/>
    <property type="match status" value="1"/>
</dbReference>